<keyword evidence="2" id="KW-0479">Metal-binding</keyword>
<dbReference type="SUPFAM" id="SSF109604">
    <property type="entry name" value="HD-domain/PDEase-like"/>
    <property type="match status" value="1"/>
</dbReference>
<name>A0A323TH63_9BACI</name>
<keyword evidence="5" id="KW-0408">Iron</keyword>
<evidence type="ECO:0000256" key="3">
    <source>
        <dbReference type="ARBA" id="ARBA00022741"/>
    </source>
</evidence>
<dbReference type="NCBIfam" id="TIGR00488">
    <property type="entry name" value="bis(5'-nucleosyl)-tetraphosphatase (symmetrical) YqeK"/>
    <property type="match status" value="1"/>
</dbReference>
<dbReference type="GO" id="GO:0008803">
    <property type="term" value="F:bis(5'-nucleosyl)-tetraphosphatase (symmetrical) activity"/>
    <property type="evidence" value="ECO:0007669"/>
    <property type="project" value="UniProtKB-EC"/>
</dbReference>
<evidence type="ECO:0000313" key="8">
    <source>
        <dbReference type="EMBL" id="PYZ94221.1"/>
    </source>
</evidence>
<organism evidence="8 9">
    <name type="scientific">Salipaludibacillus keqinensis</name>
    <dbReference type="NCBI Taxonomy" id="2045207"/>
    <lineage>
        <taxon>Bacteria</taxon>
        <taxon>Bacillati</taxon>
        <taxon>Bacillota</taxon>
        <taxon>Bacilli</taxon>
        <taxon>Bacillales</taxon>
        <taxon>Bacillaceae</taxon>
    </lineage>
</organism>
<dbReference type="SMART" id="SM00471">
    <property type="entry name" value="HDc"/>
    <property type="match status" value="1"/>
</dbReference>
<dbReference type="Proteomes" id="UP000248214">
    <property type="component" value="Unassembled WGS sequence"/>
</dbReference>
<proteinExistence type="predicted"/>
<dbReference type="AlphaFoldDB" id="A0A323TH63"/>
<evidence type="ECO:0000256" key="6">
    <source>
        <dbReference type="ARBA" id="ARBA00049417"/>
    </source>
</evidence>
<dbReference type="InterPro" id="IPR051094">
    <property type="entry name" value="Diverse_Catalytic_Enzymes"/>
</dbReference>
<accession>A0A323TH63</accession>
<dbReference type="RefSeq" id="WP_110607856.1">
    <property type="nucleotide sequence ID" value="NZ_PDOD01000001.1"/>
</dbReference>
<evidence type="ECO:0000256" key="4">
    <source>
        <dbReference type="ARBA" id="ARBA00022801"/>
    </source>
</evidence>
<dbReference type="GO" id="GO:0046872">
    <property type="term" value="F:metal ion binding"/>
    <property type="evidence" value="ECO:0007669"/>
    <property type="project" value="UniProtKB-KW"/>
</dbReference>
<protein>
    <recommendedName>
        <fullName evidence="1">bis(5'-nucleosyl)-tetraphosphatase (symmetrical)</fullName>
        <ecNumber evidence="1">3.6.1.41</ecNumber>
    </recommendedName>
</protein>
<dbReference type="OrthoDB" id="9782134at2"/>
<evidence type="ECO:0000256" key="1">
    <source>
        <dbReference type="ARBA" id="ARBA00012506"/>
    </source>
</evidence>
<dbReference type="GO" id="GO:0000166">
    <property type="term" value="F:nucleotide binding"/>
    <property type="evidence" value="ECO:0007669"/>
    <property type="project" value="UniProtKB-KW"/>
</dbReference>
<comment type="caution">
    <text evidence="8">The sequence shown here is derived from an EMBL/GenBank/DDBJ whole genome shotgun (WGS) entry which is preliminary data.</text>
</comment>
<gene>
    <name evidence="8" type="ORF">CR194_01400</name>
</gene>
<comment type="catalytic activity">
    <reaction evidence="6">
        <text>P(1),P(4)-bis(5'-adenosyl) tetraphosphate + H2O = 2 ADP + 2 H(+)</text>
        <dbReference type="Rhea" id="RHEA:24252"/>
        <dbReference type="ChEBI" id="CHEBI:15377"/>
        <dbReference type="ChEBI" id="CHEBI:15378"/>
        <dbReference type="ChEBI" id="CHEBI:58141"/>
        <dbReference type="ChEBI" id="CHEBI:456216"/>
        <dbReference type="EC" id="3.6.1.41"/>
    </reaction>
</comment>
<dbReference type="InterPro" id="IPR006674">
    <property type="entry name" value="HD_domain"/>
</dbReference>
<dbReference type="InterPro" id="IPR005249">
    <property type="entry name" value="YqeK"/>
</dbReference>
<dbReference type="PROSITE" id="PS51831">
    <property type="entry name" value="HD"/>
    <property type="match status" value="1"/>
</dbReference>
<evidence type="ECO:0000313" key="9">
    <source>
        <dbReference type="Proteomes" id="UP000248214"/>
    </source>
</evidence>
<dbReference type="PANTHER" id="PTHR35795">
    <property type="entry name" value="SLR1885 PROTEIN"/>
    <property type="match status" value="1"/>
</dbReference>
<evidence type="ECO:0000259" key="7">
    <source>
        <dbReference type="PROSITE" id="PS51831"/>
    </source>
</evidence>
<feature type="domain" description="HD" evidence="7">
    <location>
        <begin position="18"/>
        <end position="133"/>
    </location>
</feature>
<reference evidence="8 9" key="1">
    <citation type="submission" date="2017-10" db="EMBL/GenBank/DDBJ databases">
        <title>Bacillus sp. nov., a halophilic bacterium isolated from a Keqin Lake.</title>
        <authorList>
            <person name="Wang H."/>
        </authorList>
    </citation>
    <scope>NUCLEOTIDE SEQUENCE [LARGE SCALE GENOMIC DNA]</scope>
    <source>
        <strain evidence="8 9">KQ-12</strain>
    </source>
</reference>
<dbReference type="EMBL" id="PDOD01000001">
    <property type="protein sequence ID" value="PYZ94221.1"/>
    <property type="molecule type" value="Genomic_DNA"/>
</dbReference>
<keyword evidence="9" id="KW-1185">Reference proteome</keyword>
<dbReference type="CDD" id="cd00077">
    <property type="entry name" value="HDc"/>
    <property type="match status" value="1"/>
</dbReference>
<dbReference type="Gene3D" id="1.10.3210.10">
    <property type="entry name" value="Hypothetical protein af1432"/>
    <property type="match status" value="1"/>
</dbReference>
<dbReference type="EC" id="3.6.1.41" evidence="1"/>
<keyword evidence="4 8" id="KW-0378">Hydrolase</keyword>
<evidence type="ECO:0000256" key="2">
    <source>
        <dbReference type="ARBA" id="ARBA00022723"/>
    </source>
</evidence>
<dbReference type="Pfam" id="PF01966">
    <property type="entry name" value="HD"/>
    <property type="match status" value="1"/>
</dbReference>
<evidence type="ECO:0000256" key="5">
    <source>
        <dbReference type="ARBA" id="ARBA00023004"/>
    </source>
</evidence>
<keyword evidence="3" id="KW-0547">Nucleotide-binding</keyword>
<sequence>MNEKKAFETVRHSLKPRRFEHTERVVEQATKLAEKYGGDFKKIRMAAILHDYAKYRPTEEMRQKVMKNSTLPMRLLDYGDELLHSFVGAVYVKEELDIKDEVILSAIRYHTTGRAGMTLEEKIVFLADYIEPGRTFPEAAEARKLAEDDLDLACLASLKNTIIHLSNKSLAIYPDTFEAYNDFVNK</sequence>
<dbReference type="InterPro" id="IPR003607">
    <property type="entry name" value="HD/PDEase_dom"/>
</dbReference>
<dbReference type="PANTHER" id="PTHR35795:SF1">
    <property type="entry name" value="BIS(5'-NUCLEOSYL)-TETRAPHOSPHATASE, SYMMETRICAL"/>
    <property type="match status" value="1"/>
</dbReference>